<name>I7M2H8_TETTS</name>
<feature type="chain" id="PRO_5003712173" description="Transmembrane protein" evidence="1">
    <location>
        <begin position="21"/>
        <end position="214"/>
    </location>
</feature>
<dbReference type="EMBL" id="GG662621">
    <property type="protein sequence ID" value="EAS00417.1"/>
    <property type="molecule type" value="Genomic_DNA"/>
</dbReference>
<feature type="signal peptide" evidence="1">
    <location>
        <begin position="1"/>
        <end position="20"/>
    </location>
</feature>
<evidence type="ECO:0000256" key="1">
    <source>
        <dbReference type="SAM" id="SignalP"/>
    </source>
</evidence>
<evidence type="ECO:0008006" key="4">
    <source>
        <dbReference type="Google" id="ProtNLM"/>
    </source>
</evidence>
<keyword evidence="1" id="KW-0732">Signal</keyword>
<evidence type="ECO:0000313" key="2">
    <source>
        <dbReference type="EMBL" id="EAS00417.1"/>
    </source>
</evidence>
<reference evidence="3" key="1">
    <citation type="journal article" date="2006" name="PLoS Biol.">
        <title>Macronuclear genome sequence of the ciliate Tetrahymena thermophila, a model eukaryote.</title>
        <authorList>
            <person name="Eisen J.A."/>
            <person name="Coyne R.S."/>
            <person name="Wu M."/>
            <person name="Wu D."/>
            <person name="Thiagarajan M."/>
            <person name="Wortman J.R."/>
            <person name="Badger J.H."/>
            <person name="Ren Q."/>
            <person name="Amedeo P."/>
            <person name="Jones K.M."/>
            <person name="Tallon L.J."/>
            <person name="Delcher A.L."/>
            <person name="Salzberg S.L."/>
            <person name="Silva J.C."/>
            <person name="Haas B.J."/>
            <person name="Majoros W.H."/>
            <person name="Farzad M."/>
            <person name="Carlton J.M."/>
            <person name="Smith R.K. Jr."/>
            <person name="Garg J."/>
            <person name="Pearlman R.E."/>
            <person name="Karrer K.M."/>
            <person name="Sun L."/>
            <person name="Manning G."/>
            <person name="Elde N.C."/>
            <person name="Turkewitz A.P."/>
            <person name="Asai D.J."/>
            <person name="Wilkes D.E."/>
            <person name="Wang Y."/>
            <person name="Cai H."/>
            <person name="Collins K."/>
            <person name="Stewart B.A."/>
            <person name="Lee S.R."/>
            <person name="Wilamowska K."/>
            <person name="Weinberg Z."/>
            <person name="Ruzzo W.L."/>
            <person name="Wloga D."/>
            <person name="Gaertig J."/>
            <person name="Frankel J."/>
            <person name="Tsao C.-C."/>
            <person name="Gorovsky M.A."/>
            <person name="Keeling P.J."/>
            <person name="Waller R.F."/>
            <person name="Patron N.J."/>
            <person name="Cherry J.M."/>
            <person name="Stover N.A."/>
            <person name="Krieger C.J."/>
            <person name="del Toro C."/>
            <person name="Ryder H.F."/>
            <person name="Williamson S.C."/>
            <person name="Barbeau R.A."/>
            <person name="Hamilton E.P."/>
            <person name="Orias E."/>
        </authorList>
    </citation>
    <scope>NUCLEOTIDE SEQUENCE [LARGE SCALE GENOMIC DNA]</scope>
    <source>
        <strain evidence="3">SB210</strain>
    </source>
</reference>
<proteinExistence type="predicted"/>
<dbReference type="RefSeq" id="XP_001020662.1">
    <property type="nucleotide sequence ID" value="XM_001020662.3"/>
</dbReference>
<keyword evidence="3" id="KW-1185">Reference proteome</keyword>
<dbReference type="KEGG" id="tet:TTHERM_00220900"/>
<protein>
    <recommendedName>
        <fullName evidence="4">Transmembrane protein</fullName>
    </recommendedName>
</protein>
<dbReference type="Proteomes" id="UP000009168">
    <property type="component" value="Unassembled WGS sequence"/>
</dbReference>
<gene>
    <name evidence="2" type="ORF">TTHERM_00220900</name>
</gene>
<dbReference type="AlphaFoldDB" id="I7M2H8"/>
<organism evidence="2 3">
    <name type="scientific">Tetrahymena thermophila (strain SB210)</name>
    <dbReference type="NCBI Taxonomy" id="312017"/>
    <lineage>
        <taxon>Eukaryota</taxon>
        <taxon>Sar</taxon>
        <taxon>Alveolata</taxon>
        <taxon>Ciliophora</taxon>
        <taxon>Intramacronucleata</taxon>
        <taxon>Oligohymenophorea</taxon>
        <taxon>Hymenostomatida</taxon>
        <taxon>Tetrahymenina</taxon>
        <taxon>Tetrahymenidae</taxon>
        <taxon>Tetrahymena</taxon>
    </lineage>
</organism>
<dbReference type="GeneID" id="7833817"/>
<evidence type="ECO:0000313" key="3">
    <source>
        <dbReference type="Proteomes" id="UP000009168"/>
    </source>
</evidence>
<dbReference type="HOGENOM" id="CLU_1263815_0_0_1"/>
<accession>I7M2H8</accession>
<dbReference type="InParanoid" id="I7M2H8"/>
<sequence length="214" mass="23533">MSKVYIAISFVVLALSFVQCSSTIDKINLGTQTYSYLTQTILQNQSSSNSNICNCQTISEYFQTVGQNESLSLNYSVQTHNYLHISFDYVFINVQGVTGGATKQGQVDINGTTYNFSTIVYSYYYKCMQRTKNANVDGKSSASFVLAHSGNIDLNFYSNNIGSLARFGVSNLTITAAYCGTNAELSSKTFTCVCKSGYKETTTQSGSLQYNECK</sequence>